<dbReference type="GeneID" id="37226658"/>
<keyword evidence="1" id="KW-0175">Coiled coil</keyword>
<gene>
    <name evidence="3" type="ORF">BO80DRAFT_450156</name>
</gene>
<reference evidence="3 4" key="1">
    <citation type="submission" date="2018-02" db="EMBL/GenBank/DDBJ databases">
        <title>The genomes of Aspergillus section Nigri reveals drivers in fungal speciation.</title>
        <authorList>
            <consortium name="DOE Joint Genome Institute"/>
            <person name="Vesth T.C."/>
            <person name="Nybo J."/>
            <person name="Theobald S."/>
            <person name="Brandl J."/>
            <person name="Frisvad J.C."/>
            <person name="Nielsen K.F."/>
            <person name="Lyhne E.K."/>
            <person name="Kogle M.E."/>
            <person name="Kuo A."/>
            <person name="Riley R."/>
            <person name="Clum A."/>
            <person name="Nolan M."/>
            <person name="Lipzen A."/>
            <person name="Salamov A."/>
            <person name="Henrissat B."/>
            <person name="Wiebenga A."/>
            <person name="De vries R.P."/>
            <person name="Grigoriev I.V."/>
            <person name="Mortensen U.H."/>
            <person name="Andersen M.R."/>
            <person name="Baker S.E."/>
        </authorList>
    </citation>
    <scope>NUCLEOTIDE SEQUENCE [LARGE SCALE GENOMIC DNA]</scope>
    <source>
        <strain evidence="3 4">CBS 121593</strain>
    </source>
</reference>
<feature type="coiled-coil region" evidence="1">
    <location>
        <begin position="15"/>
        <end position="42"/>
    </location>
</feature>
<dbReference type="Proteomes" id="UP000249402">
    <property type="component" value="Unassembled WGS sequence"/>
</dbReference>
<feature type="region of interest" description="Disordered" evidence="2">
    <location>
        <begin position="90"/>
        <end position="109"/>
    </location>
</feature>
<keyword evidence="4" id="KW-1185">Reference proteome</keyword>
<dbReference type="VEuPathDB" id="FungiDB:BO80DRAFT_450156"/>
<sequence>MNHRKKSSEFANWSRIQARNELRMLTRRIDAAKKNVERLEARQSALMAFLSDGRERVRSVEERATEEFEKSDDFVTVKVPEIADIAKELNSDQNGQGMKANGTEVEVRPEGVKAAETVACFLRLSINQGE</sequence>
<dbReference type="RefSeq" id="XP_025569836.1">
    <property type="nucleotide sequence ID" value="XM_025721793.1"/>
</dbReference>
<evidence type="ECO:0000256" key="2">
    <source>
        <dbReference type="SAM" id="MobiDB-lite"/>
    </source>
</evidence>
<dbReference type="EMBL" id="KZ824491">
    <property type="protein sequence ID" value="RAK95508.1"/>
    <property type="molecule type" value="Genomic_DNA"/>
</dbReference>
<organism evidence="3 4">
    <name type="scientific">Aspergillus ibericus CBS 121593</name>
    <dbReference type="NCBI Taxonomy" id="1448316"/>
    <lineage>
        <taxon>Eukaryota</taxon>
        <taxon>Fungi</taxon>
        <taxon>Dikarya</taxon>
        <taxon>Ascomycota</taxon>
        <taxon>Pezizomycotina</taxon>
        <taxon>Eurotiomycetes</taxon>
        <taxon>Eurotiomycetidae</taxon>
        <taxon>Eurotiales</taxon>
        <taxon>Aspergillaceae</taxon>
        <taxon>Aspergillus</taxon>
        <taxon>Aspergillus subgen. Circumdati</taxon>
    </lineage>
</organism>
<dbReference type="AlphaFoldDB" id="A0A395GKE3"/>
<proteinExistence type="predicted"/>
<name>A0A395GKE3_9EURO</name>
<evidence type="ECO:0000256" key="1">
    <source>
        <dbReference type="SAM" id="Coils"/>
    </source>
</evidence>
<accession>A0A395GKE3</accession>
<evidence type="ECO:0000313" key="4">
    <source>
        <dbReference type="Proteomes" id="UP000249402"/>
    </source>
</evidence>
<protein>
    <submittedName>
        <fullName evidence="3">Uncharacterized protein</fullName>
    </submittedName>
</protein>
<evidence type="ECO:0000313" key="3">
    <source>
        <dbReference type="EMBL" id="RAK95508.1"/>
    </source>
</evidence>